<keyword evidence="7" id="KW-0732">Signal</keyword>
<dbReference type="Gene3D" id="3.30.1220.10">
    <property type="entry name" value="CobW-like, C-terminal domain"/>
    <property type="match status" value="1"/>
</dbReference>
<dbReference type="Gene3D" id="3.40.50.300">
    <property type="entry name" value="P-loop containing nucleotide triphosphate hydrolases"/>
    <property type="match status" value="1"/>
</dbReference>
<gene>
    <name evidence="9" type="ORF">Ctob_016317</name>
</gene>
<dbReference type="Proteomes" id="UP000037460">
    <property type="component" value="Unassembled WGS sequence"/>
</dbReference>
<dbReference type="InterPro" id="IPR051927">
    <property type="entry name" value="Zn_Chap_cDPG_Synth"/>
</dbReference>
<keyword evidence="3" id="KW-0143">Chaperone</keyword>
<dbReference type="Pfam" id="PF07683">
    <property type="entry name" value="CobW_C"/>
    <property type="match status" value="1"/>
</dbReference>
<evidence type="ECO:0000256" key="3">
    <source>
        <dbReference type="ARBA" id="ARBA00023186"/>
    </source>
</evidence>
<dbReference type="EMBL" id="JWZX01001719">
    <property type="protein sequence ID" value="KOO32637.1"/>
    <property type="molecule type" value="Genomic_DNA"/>
</dbReference>
<sequence length="576" mass="61415">MTFTLCLALLGALVAPPRWTQAPSKSAGARTLLRMSGGAAPVAESAPASTIQKPIPVTILSGFLGAGKTTLLSHLLKNTEGYKIGVIVNDVAAVNVDAKLMRDAEQGQGAGKLDMIELSNGCACCSAGDDLFGAMAELVSNCMMRGELYDHIVFEASGVAEPKLLRAAFQEAGQSGWPLMRHVRLENMVTVVDASNFLELYASTEKVSERADLGGDELLKDEPGLEVWALPEELPPTPSVVQLLIEQVETADVLVLNKVDGVDAAGLAYLSDALGHINGFATLLPTTFGNVAPSQVLVGEREAGVALSNEVMDHQSAIDFARWLMTKPASKAPDSVEHDHAGHEHEHSHSHDAHDSATCTDPTHDHSHDSATCTDPMHDHSHDSATCTDPTHDHSHDSADRQLTTAAKRFGIRTFVYAARRPFIASRFEKLLHALPFARVVPPAKPAALAWLKGDGSTSAAGGAGPFQNVMRSKGFVWLADDGVIAYYWSQAGKQLELSAMGRWWAAVPRSSWPEAHVGSILADCEGEWGDRRQELIFIGANLAEAEIIAALDACLATDAELGELAKARGAPAPKF</sequence>
<dbReference type="InterPro" id="IPR036627">
    <property type="entry name" value="CobW-likC_sf"/>
</dbReference>
<evidence type="ECO:0000259" key="8">
    <source>
        <dbReference type="SMART" id="SM00833"/>
    </source>
</evidence>
<dbReference type="InterPro" id="IPR027417">
    <property type="entry name" value="P-loop_NTPase"/>
</dbReference>
<organism evidence="9 10">
    <name type="scientific">Chrysochromulina tobinii</name>
    <dbReference type="NCBI Taxonomy" id="1460289"/>
    <lineage>
        <taxon>Eukaryota</taxon>
        <taxon>Haptista</taxon>
        <taxon>Haptophyta</taxon>
        <taxon>Prymnesiophyceae</taxon>
        <taxon>Prymnesiales</taxon>
        <taxon>Chrysochromulinaceae</taxon>
        <taxon>Chrysochromulina</taxon>
    </lineage>
</organism>
<accession>A0A0M0K228</accession>
<name>A0A0M0K228_9EUKA</name>
<evidence type="ECO:0000256" key="7">
    <source>
        <dbReference type="SAM" id="SignalP"/>
    </source>
</evidence>
<evidence type="ECO:0000313" key="9">
    <source>
        <dbReference type="EMBL" id="KOO32637.1"/>
    </source>
</evidence>
<feature type="compositionally biased region" description="Basic and acidic residues" evidence="6">
    <location>
        <begin position="390"/>
        <end position="400"/>
    </location>
</feature>
<dbReference type="Pfam" id="PF02492">
    <property type="entry name" value="cobW"/>
    <property type="match status" value="1"/>
</dbReference>
<dbReference type="InterPro" id="IPR011629">
    <property type="entry name" value="CobW-like_C"/>
</dbReference>
<evidence type="ECO:0000256" key="2">
    <source>
        <dbReference type="ARBA" id="ARBA00022801"/>
    </source>
</evidence>
<evidence type="ECO:0000256" key="5">
    <source>
        <dbReference type="ARBA" id="ARBA00049117"/>
    </source>
</evidence>
<dbReference type="SMART" id="SM00833">
    <property type="entry name" value="CobW_C"/>
    <property type="match status" value="1"/>
</dbReference>
<keyword evidence="2" id="KW-0378">Hydrolase</keyword>
<evidence type="ECO:0000256" key="1">
    <source>
        <dbReference type="ARBA" id="ARBA00022741"/>
    </source>
</evidence>
<feature type="signal peptide" evidence="7">
    <location>
        <begin position="1"/>
        <end position="20"/>
    </location>
</feature>
<comment type="caution">
    <text evidence="9">The sequence shown here is derived from an EMBL/GenBank/DDBJ whole genome shotgun (WGS) entry which is preliminary data.</text>
</comment>
<dbReference type="AlphaFoldDB" id="A0A0M0K228"/>
<feature type="domain" description="CobW C-terminal" evidence="8">
    <location>
        <begin position="412"/>
        <end position="556"/>
    </location>
</feature>
<keyword evidence="1" id="KW-0547">Nucleotide-binding</keyword>
<dbReference type="SUPFAM" id="SSF90002">
    <property type="entry name" value="Hypothetical protein YjiA, C-terminal domain"/>
    <property type="match status" value="1"/>
</dbReference>
<dbReference type="CDD" id="cd03112">
    <property type="entry name" value="CobW-like"/>
    <property type="match status" value="1"/>
</dbReference>
<evidence type="ECO:0000256" key="6">
    <source>
        <dbReference type="SAM" id="MobiDB-lite"/>
    </source>
</evidence>
<dbReference type="InterPro" id="IPR003495">
    <property type="entry name" value="CobW/HypB/UreG_nucleotide-bd"/>
</dbReference>
<evidence type="ECO:0000313" key="10">
    <source>
        <dbReference type="Proteomes" id="UP000037460"/>
    </source>
</evidence>
<dbReference type="PANTHER" id="PTHR43603:SF1">
    <property type="entry name" value="ZINC-REGULATED GTPASE METALLOPROTEIN ACTIVATOR 1"/>
    <property type="match status" value="1"/>
</dbReference>
<dbReference type="PANTHER" id="PTHR43603">
    <property type="entry name" value="COBW DOMAIN-CONTAINING PROTEIN DDB_G0274527"/>
    <property type="match status" value="1"/>
</dbReference>
<dbReference type="GO" id="GO:0016787">
    <property type="term" value="F:hydrolase activity"/>
    <property type="evidence" value="ECO:0007669"/>
    <property type="project" value="UniProtKB-KW"/>
</dbReference>
<comment type="similarity">
    <text evidence="4">Belongs to the SIMIBI class G3E GTPase family. ZNG1 subfamily.</text>
</comment>
<feature type="compositionally biased region" description="Basic and acidic residues" evidence="6">
    <location>
        <begin position="334"/>
        <end position="355"/>
    </location>
</feature>
<reference evidence="10" key="1">
    <citation type="journal article" date="2015" name="PLoS Genet.">
        <title>Genome Sequence and Transcriptome Analyses of Chrysochromulina tobin: Metabolic Tools for Enhanced Algal Fitness in the Prominent Order Prymnesiales (Haptophyceae).</title>
        <authorList>
            <person name="Hovde B.T."/>
            <person name="Deodato C.R."/>
            <person name="Hunsperger H.M."/>
            <person name="Ryken S.A."/>
            <person name="Yost W."/>
            <person name="Jha R.K."/>
            <person name="Patterson J."/>
            <person name="Monnat R.J. Jr."/>
            <person name="Barlow S.B."/>
            <person name="Starkenburg S.R."/>
            <person name="Cattolico R.A."/>
        </authorList>
    </citation>
    <scope>NUCLEOTIDE SEQUENCE</scope>
    <source>
        <strain evidence="10">CCMP291</strain>
    </source>
</reference>
<evidence type="ECO:0000256" key="4">
    <source>
        <dbReference type="ARBA" id="ARBA00034320"/>
    </source>
</evidence>
<feature type="region of interest" description="Disordered" evidence="6">
    <location>
        <begin position="331"/>
        <end position="400"/>
    </location>
</feature>
<protein>
    <submittedName>
        <fullName evidence="9">Cobalamin synthesis p47k</fullName>
    </submittedName>
</protein>
<comment type="catalytic activity">
    <reaction evidence="5">
        <text>GTP + H2O = GDP + phosphate + H(+)</text>
        <dbReference type="Rhea" id="RHEA:19669"/>
        <dbReference type="ChEBI" id="CHEBI:15377"/>
        <dbReference type="ChEBI" id="CHEBI:15378"/>
        <dbReference type="ChEBI" id="CHEBI:37565"/>
        <dbReference type="ChEBI" id="CHEBI:43474"/>
        <dbReference type="ChEBI" id="CHEBI:58189"/>
    </reaction>
    <physiologicalReaction direction="left-to-right" evidence="5">
        <dbReference type="Rhea" id="RHEA:19670"/>
    </physiologicalReaction>
</comment>
<keyword evidence="10" id="KW-1185">Reference proteome</keyword>
<proteinExistence type="inferred from homology"/>
<feature type="chain" id="PRO_5005602403" evidence="7">
    <location>
        <begin position="21"/>
        <end position="576"/>
    </location>
</feature>
<dbReference type="OrthoDB" id="272672at2759"/>
<dbReference type="GO" id="GO:0000166">
    <property type="term" value="F:nucleotide binding"/>
    <property type="evidence" value="ECO:0007669"/>
    <property type="project" value="UniProtKB-KW"/>
</dbReference>
<dbReference type="SUPFAM" id="SSF52540">
    <property type="entry name" value="P-loop containing nucleoside triphosphate hydrolases"/>
    <property type="match status" value="1"/>
</dbReference>